<evidence type="ECO:0000256" key="1">
    <source>
        <dbReference type="SAM" id="Phobius"/>
    </source>
</evidence>
<name>A0A915C3G7_PARUN</name>
<protein>
    <submittedName>
        <fullName evidence="3">Maturase K</fullName>
    </submittedName>
</protein>
<accession>A0A915C3G7</accession>
<proteinExistence type="predicted"/>
<reference evidence="3" key="1">
    <citation type="submission" date="2022-11" db="UniProtKB">
        <authorList>
            <consortium name="WormBaseParasite"/>
        </authorList>
    </citation>
    <scope>IDENTIFICATION</scope>
</reference>
<evidence type="ECO:0000313" key="2">
    <source>
        <dbReference type="Proteomes" id="UP000887569"/>
    </source>
</evidence>
<dbReference type="Proteomes" id="UP000887569">
    <property type="component" value="Unplaced"/>
</dbReference>
<keyword evidence="2" id="KW-1185">Reference proteome</keyword>
<sequence length="117" mass="14003">ENMRIKFIQSLKLNSSIRGFVIRRRNGCSKSILVDRIDVLSLLAYISNFLMIQIERIIFHTNERLEAFSPYIFLITSYNLSYPRIFLRYFLNYRFIFRNPSKSIGAFYQSIKVKVFV</sequence>
<dbReference type="AlphaFoldDB" id="A0A915C3G7"/>
<keyword evidence="1" id="KW-0812">Transmembrane</keyword>
<feature type="transmembrane region" description="Helical" evidence="1">
    <location>
        <begin position="39"/>
        <end position="59"/>
    </location>
</feature>
<keyword evidence="1" id="KW-0472">Membrane</keyword>
<keyword evidence="1" id="KW-1133">Transmembrane helix</keyword>
<organism evidence="2 3">
    <name type="scientific">Parascaris univalens</name>
    <name type="common">Nematode worm</name>
    <dbReference type="NCBI Taxonomy" id="6257"/>
    <lineage>
        <taxon>Eukaryota</taxon>
        <taxon>Metazoa</taxon>
        <taxon>Ecdysozoa</taxon>
        <taxon>Nematoda</taxon>
        <taxon>Chromadorea</taxon>
        <taxon>Rhabditida</taxon>
        <taxon>Spirurina</taxon>
        <taxon>Ascaridomorpha</taxon>
        <taxon>Ascaridoidea</taxon>
        <taxon>Ascarididae</taxon>
        <taxon>Parascaris</taxon>
    </lineage>
</organism>
<feature type="transmembrane region" description="Helical" evidence="1">
    <location>
        <begin position="71"/>
        <end position="91"/>
    </location>
</feature>
<dbReference type="WBParaSite" id="PgR085_g008_t01">
    <property type="protein sequence ID" value="PgR085_g008_t01"/>
    <property type="gene ID" value="PgR085_g008"/>
</dbReference>
<evidence type="ECO:0000313" key="3">
    <source>
        <dbReference type="WBParaSite" id="PgR085_g008_t01"/>
    </source>
</evidence>